<dbReference type="EMBL" id="CM042891">
    <property type="protein sequence ID" value="KAI4302706.1"/>
    <property type="molecule type" value="Genomic_DNA"/>
</dbReference>
<evidence type="ECO:0000313" key="2">
    <source>
        <dbReference type="Proteomes" id="UP001057402"/>
    </source>
</evidence>
<sequence length="110" mass="12546">MPDTRLPAELYPNYTTIQFVIPSPPHHHPQFGQAAAALAPGYSPLGVPVRPRYLHDRGPPSSRPSGWSPIMPWWFLSRTVPWSRSMAGVLRALEEMEVRVEMRELVAWLF</sequence>
<accession>A0ACB9L0B7</accession>
<name>A0ACB9L0B7_9MYRT</name>
<gene>
    <name evidence="1" type="ORF">MLD38_038423</name>
</gene>
<protein>
    <submittedName>
        <fullName evidence="1">Uncharacterized protein</fullName>
    </submittedName>
</protein>
<reference evidence="2" key="1">
    <citation type="journal article" date="2023" name="Front. Plant Sci.">
        <title>Chromosomal-level genome assembly of Melastoma candidum provides insights into trichome evolution.</title>
        <authorList>
            <person name="Zhong Y."/>
            <person name="Wu W."/>
            <person name="Sun C."/>
            <person name="Zou P."/>
            <person name="Liu Y."/>
            <person name="Dai S."/>
            <person name="Zhou R."/>
        </authorList>
    </citation>
    <scope>NUCLEOTIDE SEQUENCE [LARGE SCALE GENOMIC DNA]</scope>
</reference>
<keyword evidence="2" id="KW-1185">Reference proteome</keyword>
<dbReference type="Proteomes" id="UP001057402">
    <property type="component" value="Chromosome 12"/>
</dbReference>
<evidence type="ECO:0000313" key="1">
    <source>
        <dbReference type="EMBL" id="KAI4302706.1"/>
    </source>
</evidence>
<proteinExistence type="predicted"/>
<comment type="caution">
    <text evidence="1">The sequence shown here is derived from an EMBL/GenBank/DDBJ whole genome shotgun (WGS) entry which is preliminary data.</text>
</comment>
<organism evidence="1 2">
    <name type="scientific">Melastoma candidum</name>
    <dbReference type="NCBI Taxonomy" id="119954"/>
    <lineage>
        <taxon>Eukaryota</taxon>
        <taxon>Viridiplantae</taxon>
        <taxon>Streptophyta</taxon>
        <taxon>Embryophyta</taxon>
        <taxon>Tracheophyta</taxon>
        <taxon>Spermatophyta</taxon>
        <taxon>Magnoliopsida</taxon>
        <taxon>eudicotyledons</taxon>
        <taxon>Gunneridae</taxon>
        <taxon>Pentapetalae</taxon>
        <taxon>rosids</taxon>
        <taxon>malvids</taxon>
        <taxon>Myrtales</taxon>
        <taxon>Melastomataceae</taxon>
        <taxon>Melastomatoideae</taxon>
        <taxon>Melastomateae</taxon>
        <taxon>Melastoma</taxon>
    </lineage>
</organism>